<feature type="compositionally biased region" description="Polar residues" evidence="9">
    <location>
        <begin position="364"/>
        <end position="378"/>
    </location>
</feature>
<feature type="compositionally biased region" description="Low complexity" evidence="9">
    <location>
        <begin position="65"/>
        <end position="76"/>
    </location>
</feature>
<dbReference type="PROSITE" id="PS50089">
    <property type="entry name" value="ZF_RING_2"/>
    <property type="match status" value="1"/>
</dbReference>
<dbReference type="InterPro" id="IPR013083">
    <property type="entry name" value="Znf_RING/FYVE/PHD"/>
</dbReference>
<dbReference type="PANTHER" id="PTHR15710:SF202">
    <property type="entry name" value="RING-TYPE E3 UBIQUITIN TRANSFERASE"/>
    <property type="match status" value="1"/>
</dbReference>
<evidence type="ECO:0000256" key="5">
    <source>
        <dbReference type="ARBA" id="ARBA00022771"/>
    </source>
</evidence>
<dbReference type="SMART" id="SM00184">
    <property type="entry name" value="RING"/>
    <property type="match status" value="1"/>
</dbReference>
<evidence type="ECO:0000256" key="8">
    <source>
        <dbReference type="PROSITE-ProRule" id="PRU00175"/>
    </source>
</evidence>
<feature type="region of interest" description="Disordered" evidence="9">
    <location>
        <begin position="53"/>
        <end position="96"/>
    </location>
</feature>
<evidence type="ECO:0000256" key="2">
    <source>
        <dbReference type="ARBA" id="ARBA00012483"/>
    </source>
</evidence>
<dbReference type="GO" id="GO:0005737">
    <property type="term" value="C:cytoplasm"/>
    <property type="evidence" value="ECO:0007669"/>
    <property type="project" value="TreeGrafter"/>
</dbReference>
<dbReference type="CDD" id="cd16667">
    <property type="entry name" value="RING-H2_RNF126-like"/>
    <property type="match status" value="1"/>
</dbReference>
<accession>A0A8J5FHQ5</accession>
<dbReference type="InterPro" id="IPR001841">
    <property type="entry name" value="Znf_RING"/>
</dbReference>
<reference evidence="12 13" key="1">
    <citation type="submission" date="2020-08" db="EMBL/GenBank/DDBJ databases">
        <title>Plant Genome Project.</title>
        <authorList>
            <person name="Zhang R.-G."/>
        </authorList>
    </citation>
    <scope>NUCLEOTIDE SEQUENCE [LARGE SCALE GENOMIC DNA]</scope>
    <source>
        <tissue evidence="12">Rhizome</tissue>
    </source>
</reference>
<feature type="compositionally biased region" description="Low complexity" evidence="9">
    <location>
        <begin position="416"/>
        <end position="432"/>
    </location>
</feature>
<organism evidence="12 13">
    <name type="scientific">Zingiber officinale</name>
    <name type="common">Ginger</name>
    <name type="synonym">Amomum zingiber</name>
    <dbReference type="NCBI Taxonomy" id="94328"/>
    <lineage>
        <taxon>Eukaryota</taxon>
        <taxon>Viridiplantae</taxon>
        <taxon>Streptophyta</taxon>
        <taxon>Embryophyta</taxon>
        <taxon>Tracheophyta</taxon>
        <taxon>Spermatophyta</taxon>
        <taxon>Magnoliopsida</taxon>
        <taxon>Liliopsida</taxon>
        <taxon>Zingiberales</taxon>
        <taxon>Zingiberaceae</taxon>
        <taxon>Zingiber</taxon>
    </lineage>
</organism>
<dbReference type="InterPro" id="IPR039525">
    <property type="entry name" value="RNF126-like_zinc-ribbon"/>
</dbReference>
<keyword evidence="6" id="KW-0833">Ubl conjugation pathway</keyword>
<keyword evidence="7" id="KW-0862">Zinc</keyword>
<feature type="region of interest" description="Disordered" evidence="9">
    <location>
        <begin position="360"/>
        <end position="389"/>
    </location>
</feature>
<evidence type="ECO:0000256" key="7">
    <source>
        <dbReference type="ARBA" id="ARBA00022833"/>
    </source>
</evidence>
<keyword evidence="13" id="KW-1185">Reference proteome</keyword>
<dbReference type="FunFam" id="3.30.40.10:FF:000022">
    <property type="entry name" value="E3 ubiquitin-protein ligase RING1-like"/>
    <property type="match status" value="1"/>
</dbReference>
<evidence type="ECO:0000256" key="6">
    <source>
        <dbReference type="ARBA" id="ARBA00022786"/>
    </source>
</evidence>
<name>A0A8J5FHQ5_ZINOF</name>
<comment type="catalytic activity">
    <reaction evidence="1">
        <text>S-ubiquitinyl-[E2 ubiquitin-conjugating enzyme]-L-cysteine + [acceptor protein]-L-lysine = [E2 ubiquitin-conjugating enzyme]-L-cysteine + N(6)-ubiquitinyl-[acceptor protein]-L-lysine.</text>
        <dbReference type="EC" id="2.3.2.27"/>
    </reaction>
</comment>
<evidence type="ECO:0000256" key="1">
    <source>
        <dbReference type="ARBA" id="ARBA00000900"/>
    </source>
</evidence>
<feature type="chain" id="PRO_5035206278" description="RING-type E3 ubiquitin transferase" evidence="10">
    <location>
        <begin position="25"/>
        <end position="441"/>
    </location>
</feature>
<gene>
    <name evidence="12" type="ORF">ZIOFF_059206</name>
</gene>
<dbReference type="Pfam" id="PF14369">
    <property type="entry name" value="Zn_ribbon_19"/>
    <property type="match status" value="1"/>
</dbReference>
<protein>
    <recommendedName>
        <fullName evidence="2">RING-type E3 ubiquitin transferase</fullName>
        <ecNumber evidence="2">2.3.2.27</ecNumber>
    </recommendedName>
</protein>
<comment type="caution">
    <text evidence="12">The sequence shown here is derived from an EMBL/GenBank/DDBJ whole genome shotgun (WGS) entry which is preliminary data.</text>
</comment>
<dbReference type="SUPFAM" id="SSF57850">
    <property type="entry name" value="RING/U-box"/>
    <property type="match status" value="1"/>
</dbReference>
<keyword evidence="10" id="KW-0732">Signal</keyword>
<dbReference type="Proteomes" id="UP000734854">
    <property type="component" value="Unassembled WGS sequence"/>
</dbReference>
<dbReference type="GO" id="GO:0061630">
    <property type="term" value="F:ubiquitin protein ligase activity"/>
    <property type="evidence" value="ECO:0007669"/>
    <property type="project" value="UniProtKB-EC"/>
</dbReference>
<keyword evidence="4" id="KW-0479">Metal-binding</keyword>
<dbReference type="PANTHER" id="PTHR15710">
    <property type="entry name" value="E3 UBIQUITIN-PROTEIN LIGASE PRAJA"/>
    <property type="match status" value="1"/>
</dbReference>
<dbReference type="EMBL" id="JACMSC010000016">
    <property type="protein sequence ID" value="KAG6482574.1"/>
    <property type="molecule type" value="Genomic_DNA"/>
</dbReference>
<dbReference type="GO" id="GO:0008270">
    <property type="term" value="F:zinc ion binding"/>
    <property type="evidence" value="ECO:0007669"/>
    <property type="project" value="UniProtKB-KW"/>
</dbReference>
<evidence type="ECO:0000256" key="4">
    <source>
        <dbReference type="ARBA" id="ARBA00022723"/>
    </source>
</evidence>
<feature type="domain" description="RING-type" evidence="11">
    <location>
        <begin position="301"/>
        <end position="342"/>
    </location>
</feature>
<dbReference type="AlphaFoldDB" id="A0A8J5FHQ5"/>
<evidence type="ECO:0000313" key="12">
    <source>
        <dbReference type="EMBL" id="KAG6482574.1"/>
    </source>
</evidence>
<feature type="signal peptide" evidence="10">
    <location>
        <begin position="1"/>
        <end position="24"/>
    </location>
</feature>
<keyword evidence="3" id="KW-0808">Transferase</keyword>
<evidence type="ECO:0000313" key="13">
    <source>
        <dbReference type="Proteomes" id="UP000734854"/>
    </source>
</evidence>
<dbReference type="GO" id="GO:0016567">
    <property type="term" value="P:protein ubiquitination"/>
    <property type="evidence" value="ECO:0007669"/>
    <property type="project" value="TreeGrafter"/>
</dbReference>
<feature type="compositionally biased region" description="Pro residues" evidence="9">
    <location>
        <begin position="77"/>
        <end position="86"/>
    </location>
</feature>
<keyword evidence="5 8" id="KW-0863">Zinc-finger</keyword>
<evidence type="ECO:0000259" key="11">
    <source>
        <dbReference type="PROSITE" id="PS50089"/>
    </source>
</evidence>
<dbReference type="Gene3D" id="3.30.40.10">
    <property type="entry name" value="Zinc/RING finger domain, C3HC4 (zinc finger)"/>
    <property type="match status" value="1"/>
</dbReference>
<feature type="region of interest" description="Disordered" evidence="9">
    <location>
        <begin position="410"/>
        <end position="441"/>
    </location>
</feature>
<evidence type="ECO:0000256" key="9">
    <source>
        <dbReference type="SAM" id="MobiDB-lite"/>
    </source>
</evidence>
<dbReference type="EC" id="2.3.2.27" evidence="2"/>
<proteinExistence type="predicted"/>
<sequence length="441" mass="46802">MITSNARPNLVTVVTLFLESSSSAVWGPQRAGGYVWPNCFKIREGGGLVTTGISSNTYPHSHRLSPSNPSIPNSSHPHPPPPPPPSMSSAGGHGSGAAASEYQNYFCHRCQRTVSLPAAAFEIVCPVCHDDFLEEVEPPIPSPSPNSFSNSTSGNPVIVQPFASPFFSSSSPAPASFDLRQPSGLADLLGPEIFVSRSGPGAPTSATGEVPFNPMVFLQDYLQQFASGGANIQVVIGGGPGGGIGNIGDYFIGSGLEQLIQHLTENDPNRYGTPPAAKTAVANLPDIKISRELLASDEAKCSVCMDTFEMGIEAKKMPCKHIFHKDCILPWLELHNSCPVCRYELPTDDLDYEQRRGAPVVPSAQATAGTRDSGSVSGATAGAFIEGDSANPRMTERRFRISLPWPFRMFETQAEGSNADGRGNDGNNGSNAQSGRQEDGR</sequence>
<evidence type="ECO:0000256" key="10">
    <source>
        <dbReference type="SAM" id="SignalP"/>
    </source>
</evidence>
<evidence type="ECO:0000256" key="3">
    <source>
        <dbReference type="ARBA" id="ARBA00022679"/>
    </source>
</evidence>
<dbReference type="Pfam" id="PF13639">
    <property type="entry name" value="zf-RING_2"/>
    <property type="match status" value="1"/>
</dbReference>